<protein>
    <recommendedName>
        <fullName evidence="16">MOSC domain-containing protein</fullName>
    </recommendedName>
</protein>
<dbReference type="PANTHER" id="PTHR45897">
    <property type="entry name" value="HIGH-AFFINITY CHOLINE TRANSPORTER 1"/>
    <property type="match status" value="1"/>
</dbReference>
<comment type="caution">
    <text evidence="17">The sequence shown here is derived from an EMBL/GenBank/DDBJ whole genome shotgun (WGS) entry which is preliminary data.</text>
</comment>
<dbReference type="CDD" id="cd11474">
    <property type="entry name" value="SLC5sbd_CHT"/>
    <property type="match status" value="1"/>
</dbReference>
<evidence type="ECO:0000259" key="16">
    <source>
        <dbReference type="PROSITE" id="PS51340"/>
    </source>
</evidence>
<dbReference type="InterPro" id="IPR001734">
    <property type="entry name" value="Na/solute_symporter"/>
</dbReference>
<feature type="transmembrane region" description="Helical" evidence="15">
    <location>
        <begin position="202"/>
        <end position="225"/>
    </location>
</feature>
<dbReference type="PANTHER" id="PTHR45897:SF5">
    <property type="entry name" value="HIGH AFFINITY CHOLINE TRANSPORTER 1"/>
    <property type="match status" value="1"/>
</dbReference>
<evidence type="ECO:0000313" key="18">
    <source>
        <dbReference type="Proteomes" id="UP001148018"/>
    </source>
</evidence>
<gene>
    <name evidence="17" type="ORF">NHX12_008211</name>
</gene>
<evidence type="ECO:0000256" key="8">
    <source>
        <dbReference type="ARBA" id="ARBA00023053"/>
    </source>
</evidence>
<comment type="similarity">
    <text evidence="2 13">Belongs to the sodium:solute symporter (SSF) (TC 2.A.21) family.</text>
</comment>
<keyword evidence="3" id="KW-0813">Transport</keyword>
<sequence>MALNIGGIAAVVVFYILILAIGVWASKRSKKEEKKCPGTMSEVTIIGGRNVNLLVGIFTMTATWVGGAYILGIAEVVYSPSQGGLFFAKPMRSQCYVTMMDPFQRRYGKHFTTALLIPAIIGDIFWVACILAALVDVPADAVFTLSLNQTQWPPWLGELKLEDAGKWLDELLLLALGGLSYQALYQRILAAASPVHAQITCYVAAGTVLTLAIPSVIIGAVAASADWNQTSYGLPSPFERGEAGKVLPLTLHYMTPPWVSVVGIGAVAAAVMSSMDSVLLSSGSMFAHNVYKSILRVKASDRECQWVIRITVLLVGLAGMGLAFSESSVFAFWIVSSDLIYCIVFSQLICVLHCPFANGYGATAGYVLSLTLRLLSGESLIHLPPVLLFPGWRLDEETGTVSQYFPFRTLIMLLSVLTIVCVSLLTRWVFTHHLLPSSWDVMGLLKLKQEEEDEEEGEGSPGDEGRPGDKGSHGGDEEDKEPSAVEEKLLAISSTTVRMWPMESPRF</sequence>
<dbReference type="InterPro" id="IPR005302">
    <property type="entry name" value="MoCF_Sase_C"/>
</dbReference>
<evidence type="ECO:0000256" key="11">
    <source>
        <dbReference type="ARBA" id="ARBA00023180"/>
    </source>
</evidence>
<evidence type="ECO:0000256" key="6">
    <source>
        <dbReference type="ARBA" id="ARBA00022979"/>
    </source>
</evidence>
<dbReference type="EMBL" id="JANIIK010000114">
    <property type="protein sequence ID" value="KAJ3590257.1"/>
    <property type="molecule type" value="Genomic_DNA"/>
</dbReference>
<reference evidence="17" key="1">
    <citation type="submission" date="2022-07" db="EMBL/GenBank/DDBJ databases">
        <title>Chromosome-level genome of Muraenolepis orangiensis.</title>
        <authorList>
            <person name="Kim J."/>
        </authorList>
    </citation>
    <scope>NUCLEOTIDE SEQUENCE</scope>
    <source>
        <strain evidence="17">KU_S4_2022</strain>
        <tissue evidence="17">Muscle</tissue>
    </source>
</reference>
<evidence type="ECO:0000256" key="3">
    <source>
        <dbReference type="ARBA" id="ARBA00022448"/>
    </source>
</evidence>
<evidence type="ECO:0000256" key="2">
    <source>
        <dbReference type="ARBA" id="ARBA00006434"/>
    </source>
</evidence>
<dbReference type="PROSITE" id="PS51340">
    <property type="entry name" value="MOSC"/>
    <property type="match status" value="1"/>
</dbReference>
<keyword evidence="7 15" id="KW-1133">Transmembrane helix</keyword>
<comment type="subcellular location">
    <subcellularLocation>
        <location evidence="1">Membrane</location>
        <topology evidence="1">Multi-pass membrane protein</topology>
    </subcellularLocation>
</comment>
<dbReference type="GO" id="GO:0030170">
    <property type="term" value="F:pyridoxal phosphate binding"/>
    <property type="evidence" value="ECO:0007669"/>
    <property type="project" value="InterPro"/>
</dbReference>
<evidence type="ECO:0000256" key="5">
    <source>
        <dbReference type="ARBA" id="ARBA00022847"/>
    </source>
</evidence>
<dbReference type="Proteomes" id="UP001148018">
    <property type="component" value="Unassembled WGS sequence"/>
</dbReference>
<evidence type="ECO:0000256" key="9">
    <source>
        <dbReference type="ARBA" id="ARBA00023065"/>
    </source>
</evidence>
<proteinExistence type="inferred from homology"/>
<dbReference type="AlphaFoldDB" id="A0A9Q0DL21"/>
<dbReference type="Pfam" id="PF00474">
    <property type="entry name" value="SSF"/>
    <property type="match status" value="1"/>
</dbReference>
<name>A0A9Q0DL21_9TELE</name>
<evidence type="ECO:0000256" key="13">
    <source>
        <dbReference type="RuleBase" id="RU362091"/>
    </source>
</evidence>
<keyword evidence="5" id="KW-0769">Symport</keyword>
<evidence type="ECO:0000256" key="15">
    <source>
        <dbReference type="SAM" id="Phobius"/>
    </source>
</evidence>
<dbReference type="GO" id="GO:0008292">
    <property type="term" value="P:acetylcholine biosynthetic process"/>
    <property type="evidence" value="ECO:0007669"/>
    <property type="project" value="TreeGrafter"/>
</dbReference>
<dbReference type="GO" id="GO:0005307">
    <property type="term" value="F:choline:sodium symporter activity"/>
    <property type="evidence" value="ECO:0007669"/>
    <property type="project" value="TreeGrafter"/>
</dbReference>
<keyword evidence="11" id="KW-0325">Glycoprotein</keyword>
<dbReference type="GO" id="GO:0030151">
    <property type="term" value="F:molybdenum ion binding"/>
    <property type="evidence" value="ECO:0007669"/>
    <property type="project" value="InterPro"/>
</dbReference>
<feature type="transmembrane region" description="Helical" evidence="15">
    <location>
        <begin position="258"/>
        <end position="286"/>
    </location>
</feature>
<organism evidence="17 18">
    <name type="scientific">Muraenolepis orangiensis</name>
    <name type="common">Patagonian moray cod</name>
    <dbReference type="NCBI Taxonomy" id="630683"/>
    <lineage>
        <taxon>Eukaryota</taxon>
        <taxon>Metazoa</taxon>
        <taxon>Chordata</taxon>
        <taxon>Craniata</taxon>
        <taxon>Vertebrata</taxon>
        <taxon>Euteleostomi</taxon>
        <taxon>Actinopterygii</taxon>
        <taxon>Neopterygii</taxon>
        <taxon>Teleostei</taxon>
        <taxon>Neoteleostei</taxon>
        <taxon>Acanthomorphata</taxon>
        <taxon>Zeiogadaria</taxon>
        <taxon>Gadariae</taxon>
        <taxon>Gadiformes</taxon>
        <taxon>Muraenolepidoidei</taxon>
        <taxon>Muraenolepididae</taxon>
        <taxon>Muraenolepis</taxon>
    </lineage>
</organism>
<dbReference type="PROSITE" id="PS50283">
    <property type="entry name" value="NA_SOLUT_SYMP_3"/>
    <property type="match status" value="2"/>
</dbReference>
<feature type="transmembrane region" description="Helical" evidence="15">
    <location>
        <begin position="330"/>
        <end position="352"/>
    </location>
</feature>
<keyword evidence="18" id="KW-1185">Reference proteome</keyword>
<accession>A0A9Q0DL21</accession>
<dbReference type="GO" id="GO:0003824">
    <property type="term" value="F:catalytic activity"/>
    <property type="evidence" value="ECO:0007669"/>
    <property type="project" value="InterPro"/>
</dbReference>
<dbReference type="GO" id="GO:0005886">
    <property type="term" value="C:plasma membrane"/>
    <property type="evidence" value="ECO:0007669"/>
    <property type="project" value="TreeGrafter"/>
</dbReference>
<feature type="region of interest" description="Disordered" evidence="14">
    <location>
        <begin position="450"/>
        <end position="488"/>
    </location>
</feature>
<evidence type="ECO:0000313" key="17">
    <source>
        <dbReference type="EMBL" id="KAJ3590257.1"/>
    </source>
</evidence>
<feature type="domain" description="MOSC" evidence="16">
    <location>
        <begin position="447"/>
        <end position="507"/>
    </location>
</feature>
<dbReference type="InterPro" id="IPR052244">
    <property type="entry name" value="Choline_transporter"/>
</dbReference>
<evidence type="ECO:0000256" key="10">
    <source>
        <dbReference type="ARBA" id="ARBA00023136"/>
    </source>
</evidence>
<keyword evidence="9" id="KW-0406">Ion transport</keyword>
<dbReference type="Gene3D" id="1.20.1730.10">
    <property type="entry name" value="Sodium/glucose cotransporter"/>
    <property type="match status" value="2"/>
</dbReference>
<feature type="transmembrane region" description="Helical" evidence="15">
    <location>
        <begin position="409"/>
        <end position="430"/>
    </location>
</feature>
<evidence type="ECO:0000256" key="1">
    <source>
        <dbReference type="ARBA" id="ARBA00004141"/>
    </source>
</evidence>
<dbReference type="InterPro" id="IPR038377">
    <property type="entry name" value="Na/Glc_symporter_sf"/>
</dbReference>
<feature type="transmembrane region" description="Helical" evidence="15">
    <location>
        <begin position="6"/>
        <end position="25"/>
    </location>
</feature>
<evidence type="ECO:0000256" key="4">
    <source>
        <dbReference type="ARBA" id="ARBA00022692"/>
    </source>
</evidence>
<feature type="compositionally biased region" description="Basic and acidic residues" evidence="14">
    <location>
        <begin position="463"/>
        <end position="488"/>
    </location>
</feature>
<evidence type="ECO:0000256" key="12">
    <source>
        <dbReference type="ARBA" id="ARBA00023201"/>
    </source>
</evidence>
<dbReference type="OrthoDB" id="546820at2759"/>
<evidence type="ECO:0000256" key="7">
    <source>
        <dbReference type="ARBA" id="ARBA00022989"/>
    </source>
</evidence>
<evidence type="ECO:0000256" key="14">
    <source>
        <dbReference type="SAM" id="MobiDB-lite"/>
    </source>
</evidence>
<feature type="transmembrane region" description="Helical" evidence="15">
    <location>
        <begin position="306"/>
        <end position="324"/>
    </location>
</feature>
<keyword evidence="8" id="KW-0915">Sodium</keyword>
<keyword evidence="4 15" id="KW-0812">Transmembrane</keyword>
<keyword evidence="10 15" id="KW-0472">Membrane</keyword>
<keyword evidence="12" id="KW-0739">Sodium transport</keyword>
<feature type="transmembrane region" description="Helical" evidence="15">
    <location>
        <begin position="114"/>
        <end position="135"/>
    </location>
</feature>
<keyword evidence="6" id="KW-0530">Neurotransmitter biosynthesis</keyword>